<reference evidence="2 3" key="1">
    <citation type="journal article" date="2015" name="Genome Announc.">
        <title>Draft Genome Sequences of Marine Isolates of Thalassomonas viridans and Thalassomonas actiniarum.</title>
        <authorList>
            <person name="Olonade I."/>
            <person name="van Zyl L.J."/>
            <person name="Trindade M."/>
        </authorList>
    </citation>
    <scope>NUCLEOTIDE SEQUENCE [LARGE SCALE GENOMIC DNA]</scope>
    <source>
        <strain evidence="2 3">XOM25</strain>
    </source>
</reference>
<dbReference type="InterPro" id="IPR017703">
    <property type="entry name" value="YgfZ/GCV_T_CS"/>
</dbReference>
<dbReference type="Proteomes" id="UP000032352">
    <property type="component" value="Chromosome"/>
</dbReference>
<dbReference type="AlphaFoldDB" id="A0AAF0CAC3"/>
<dbReference type="InterPro" id="IPR029043">
    <property type="entry name" value="GcvT/YgfZ_C"/>
</dbReference>
<protein>
    <submittedName>
        <fullName evidence="2">tRNA-modifying protein YgfZ</fullName>
    </submittedName>
</protein>
<dbReference type="GO" id="GO:0016226">
    <property type="term" value="P:iron-sulfur cluster assembly"/>
    <property type="evidence" value="ECO:0007669"/>
    <property type="project" value="TreeGrafter"/>
</dbReference>
<dbReference type="NCBIfam" id="NF007110">
    <property type="entry name" value="PRK09559.1"/>
    <property type="match status" value="1"/>
</dbReference>
<dbReference type="RefSeq" id="WP_044842114.1">
    <property type="nucleotide sequence ID" value="NZ_CP059733.1"/>
</dbReference>
<dbReference type="Gene3D" id="2.40.30.160">
    <property type="match status" value="1"/>
</dbReference>
<dbReference type="NCBIfam" id="TIGR03317">
    <property type="entry name" value="ygfZ_signature"/>
    <property type="match status" value="1"/>
</dbReference>
<accession>A0AAF0CAC3</accession>
<evidence type="ECO:0000259" key="1">
    <source>
        <dbReference type="Pfam" id="PF21130"/>
    </source>
</evidence>
<name>A0AAF0CAC3_9GAMM</name>
<dbReference type="SUPFAM" id="SSF101790">
    <property type="entry name" value="Aminomethyltransferase beta-barrel domain"/>
    <property type="match status" value="1"/>
</dbReference>
<dbReference type="SUPFAM" id="SSF103025">
    <property type="entry name" value="Folate-binding domain"/>
    <property type="match status" value="1"/>
</dbReference>
<dbReference type="Gene3D" id="3.30.70.1630">
    <property type="match status" value="1"/>
</dbReference>
<evidence type="ECO:0000313" key="2">
    <source>
        <dbReference type="EMBL" id="WDE06361.1"/>
    </source>
</evidence>
<dbReference type="EMBL" id="CP059733">
    <property type="protein sequence ID" value="WDE06361.1"/>
    <property type="molecule type" value="Genomic_DNA"/>
</dbReference>
<organism evidence="2 3">
    <name type="scientific">Thalassomonas viridans</name>
    <dbReference type="NCBI Taxonomy" id="137584"/>
    <lineage>
        <taxon>Bacteria</taxon>
        <taxon>Pseudomonadati</taxon>
        <taxon>Pseudomonadota</taxon>
        <taxon>Gammaproteobacteria</taxon>
        <taxon>Alteromonadales</taxon>
        <taxon>Colwelliaceae</taxon>
        <taxon>Thalassomonas</taxon>
    </lineage>
</organism>
<sequence>MTIDASLPAVEQLPDAFLIALNDYGAISLSGEEQSKYLQGQVTCDVNEMNEHSMMLGAHCNAKGKVLSVFRLINHKGAHLLVQPKSSLAASLVELQKFGVFAKVEISEADTLSFYALAGSKAEAEIRKVYPQVPDSMTPVVQNGETTLVYLPGQTTRYLLIGPQDHLSKTTEALSLPLYTSPLWDLIEITEGFPILEQSALLEYVPQMLNLQAINGISFTKGCYLGQETVARMQYLGKNKRALYSLTARQASIPSGAVIEQQIGENWRKAGDALKSYQADNGQVYVQAVLATDIDENTSLRVKAQPETSLSIAALPYSLTQ</sequence>
<dbReference type="InterPro" id="IPR048451">
    <property type="entry name" value="YgfZ_barrel"/>
</dbReference>
<dbReference type="PANTHER" id="PTHR22602:SF0">
    <property type="entry name" value="TRANSFERASE CAF17, MITOCHONDRIAL-RELATED"/>
    <property type="match status" value="1"/>
</dbReference>
<evidence type="ECO:0000313" key="3">
    <source>
        <dbReference type="Proteomes" id="UP000032352"/>
    </source>
</evidence>
<dbReference type="Gene3D" id="3.30.70.1400">
    <property type="entry name" value="Aminomethyltransferase beta-barrel domains"/>
    <property type="match status" value="1"/>
</dbReference>
<reference evidence="2 3" key="2">
    <citation type="journal article" date="2022" name="Mar. Drugs">
        <title>Bioassay-Guided Fractionation Leads to the Detection of Cholic Acid Generated by the Rare Thalassomonas sp.</title>
        <authorList>
            <person name="Pheiffer F."/>
            <person name="Schneider Y.K."/>
            <person name="Hansen E.H."/>
            <person name="Andersen J.H."/>
            <person name="Isaksson J."/>
            <person name="Busche T."/>
            <person name="R C."/>
            <person name="Kalinowski J."/>
            <person name="Zyl L.V."/>
            <person name="Trindade M."/>
        </authorList>
    </citation>
    <scope>NUCLEOTIDE SEQUENCE [LARGE SCALE GENOMIC DNA]</scope>
    <source>
        <strain evidence="2 3">XOM25</strain>
    </source>
</reference>
<feature type="domain" description="tRNA-modifying protein YgfZ-like beta-barrel" evidence="1">
    <location>
        <begin position="239"/>
        <end position="304"/>
    </location>
</feature>
<keyword evidence="3" id="KW-1185">Reference proteome</keyword>
<dbReference type="KEGG" id="tvd:SG34_005410"/>
<dbReference type="Pfam" id="PF21130">
    <property type="entry name" value="YgfZ_barrel"/>
    <property type="match status" value="1"/>
</dbReference>
<dbReference type="InterPro" id="IPR045179">
    <property type="entry name" value="YgfZ/GcvT"/>
</dbReference>
<proteinExistence type="predicted"/>
<dbReference type="PANTHER" id="PTHR22602">
    <property type="entry name" value="TRANSFERASE CAF17, MITOCHONDRIAL-RELATED"/>
    <property type="match status" value="1"/>
</dbReference>
<gene>
    <name evidence="2" type="primary">ygfZ</name>
    <name evidence="2" type="ORF">SG34_005410</name>
</gene>